<reference evidence="2 3" key="1">
    <citation type="submission" date="2021-06" db="EMBL/GenBank/DDBJ databases">
        <authorList>
            <person name="Palmer J.M."/>
        </authorList>
    </citation>
    <scope>NUCLEOTIDE SEQUENCE [LARGE SCALE GENOMIC DNA]</scope>
    <source>
        <strain evidence="2 3">AS_MEX2019</strain>
        <tissue evidence="2">Muscle</tissue>
    </source>
</reference>
<protein>
    <submittedName>
        <fullName evidence="2">Uncharacterized protein</fullName>
    </submittedName>
</protein>
<proteinExistence type="predicted"/>
<dbReference type="Proteomes" id="UP001469553">
    <property type="component" value="Unassembled WGS sequence"/>
</dbReference>
<evidence type="ECO:0000256" key="1">
    <source>
        <dbReference type="SAM" id="MobiDB-lite"/>
    </source>
</evidence>
<name>A0ABV0XJK5_9TELE</name>
<evidence type="ECO:0000313" key="2">
    <source>
        <dbReference type="EMBL" id="MEQ2281648.1"/>
    </source>
</evidence>
<dbReference type="EMBL" id="JAHRIP010004270">
    <property type="protein sequence ID" value="MEQ2281648.1"/>
    <property type="molecule type" value="Genomic_DNA"/>
</dbReference>
<comment type="caution">
    <text evidence="2">The sequence shown here is derived from an EMBL/GenBank/DDBJ whole genome shotgun (WGS) entry which is preliminary data.</text>
</comment>
<organism evidence="2 3">
    <name type="scientific">Ameca splendens</name>
    <dbReference type="NCBI Taxonomy" id="208324"/>
    <lineage>
        <taxon>Eukaryota</taxon>
        <taxon>Metazoa</taxon>
        <taxon>Chordata</taxon>
        <taxon>Craniata</taxon>
        <taxon>Vertebrata</taxon>
        <taxon>Euteleostomi</taxon>
        <taxon>Actinopterygii</taxon>
        <taxon>Neopterygii</taxon>
        <taxon>Teleostei</taxon>
        <taxon>Neoteleostei</taxon>
        <taxon>Acanthomorphata</taxon>
        <taxon>Ovalentaria</taxon>
        <taxon>Atherinomorphae</taxon>
        <taxon>Cyprinodontiformes</taxon>
        <taxon>Goodeidae</taxon>
        <taxon>Ameca</taxon>
    </lineage>
</organism>
<evidence type="ECO:0000313" key="3">
    <source>
        <dbReference type="Proteomes" id="UP001469553"/>
    </source>
</evidence>
<sequence>MGANSWCNAAIPSQGHTGQPDALIGREPINPLPARNQTGAYCQTPIVGQTRDSKSEPGQKVEEMKYNNRKTQRQRNKSEDREKLPKDPHKDFTLTQNTCRTTSDGQNYRT</sequence>
<feature type="compositionally biased region" description="Polar residues" evidence="1">
    <location>
        <begin position="93"/>
        <end position="110"/>
    </location>
</feature>
<feature type="region of interest" description="Disordered" evidence="1">
    <location>
        <begin position="1"/>
        <end position="110"/>
    </location>
</feature>
<feature type="compositionally biased region" description="Basic and acidic residues" evidence="1">
    <location>
        <begin position="76"/>
        <end position="92"/>
    </location>
</feature>
<accession>A0ABV0XJK5</accession>
<keyword evidence="3" id="KW-1185">Reference proteome</keyword>
<feature type="compositionally biased region" description="Basic and acidic residues" evidence="1">
    <location>
        <begin position="51"/>
        <end position="66"/>
    </location>
</feature>
<gene>
    <name evidence="2" type="ORF">AMECASPLE_032636</name>
</gene>